<evidence type="ECO:0000313" key="1">
    <source>
        <dbReference type="EMBL" id="KAK7473402.1"/>
    </source>
</evidence>
<comment type="caution">
    <text evidence="1">The sequence shown here is derived from an EMBL/GenBank/DDBJ whole genome shotgun (WGS) entry which is preliminary data.</text>
</comment>
<proteinExistence type="predicted"/>
<name>A0ABD0JGB1_9CAEN</name>
<accession>A0ABD0JGB1</accession>
<dbReference type="EMBL" id="JACVVK020000471">
    <property type="protein sequence ID" value="KAK7473402.1"/>
    <property type="molecule type" value="Genomic_DNA"/>
</dbReference>
<protein>
    <submittedName>
        <fullName evidence="1">Uncharacterized protein</fullName>
    </submittedName>
</protein>
<organism evidence="1 2">
    <name type="scientific">Batillaria attramentaria</name>
    <dbReference type="NCBI Taxonomy" id="370345"/>
    <lineage>
        <taxon>Eukaryota</taxon>
        <taxon>Metazoa</taxon>
        <taxon>Spiralia</taxon>
        <taxon>Lophotrochozoa</taxon>
        <taxon>Mollusca</taxon>
        <taxon>Gastropoda</taxon>
        <taxon>Caenogastropoda</taxon>
        <taxon>Sorbeoconcha</taxon>
        <taxon>Cerithioidea</taxon>
        <taxon>Batillariidae</taxon>
        <taxon>Batillaria</taxon>
    </lineage>
</organism>
<sequence>MRLPMANSIAKKSTMDLMNAECEVTVGFLIENWTKFNLLEPCCSNHKAGLCDTPSLQTLHQLLVKQCQPEDLQNYLAVGVSRKGYLTHGESKEAFDQMYERKRTKKLSCNLKEFQTNAFPVIFRDGNIEIEGTMGYGSRTEIKIIIRPLNRKDLAEPAEAPRLQQD</sequence>
<keyword evidence="2" id="KW-1185">Reference proteome</keyword>
<reference evidence="1 2" key="1">
    <citation type="journal article" date="2023" name="Sci. Data">
        <title>Genome assembly of the Korean intertidal mud-creeper Batillaria attramentaria.</title>
        <authorList>
            <person name="Patra A.K."/>
            <person name="Ho P.T."/>
            <person name="Jun S."/>
            <person name="Lee S.J."/>
            <person name="Kim Y."/>
            <person name="Won Y.J."/>
        </authorList>
    </citation>
    <scope>NUCLEOTIDE SEQUENCE [LARGE SCALE GENOMIC DNA]</scope>
    <source>
        <strain evidence="1">Wonlab-2016</strain>
    </source>
</reference>
<dbReference type="Proteomes" id="UP001519460">
    <property type="component" value="Unassembled WGS sequence"/>
</dbReference>
<evidence type="ECO:0000313" key="2">
    <source>
        <dbReference type="Proteomes" id="UP001519460"/>
    </source>
</evidence>
<gene>
    <name evidence="1" type="ORF">BaRGS_00035329</name>
</gene>
<dbReference type="AlphaFoldDB" id="A0ABD0JGB1"/>